<evidence type="ECO:0000256" key="1">
    <source>
        <dbReference type="SAM" id="MobiDB-lite"/>
    </source>
</evidence>
<sequence length="474" mass="52213">MCKALHRPTTSCCKATGTSRCGKSPGARGTGACRASTCRMTCSATRTALPEAWAELWMAPKGAKRRLERLAEETDLLVAPLDGFVHAVVLEEHQPQGGTLDDAQSSWDPWAETPAASVPGIWWARLAPGEVLRVADRLSRCPTKAAFDEEENEVRGTLVFRPPVEILPKTRRTEEMQKRKIELLKKRKEDAENLRKEKEKQEAQRRQQELQVKKEKQRLEQQKKAEERKRREEEEQRKKMEGGLDRILHSLMKNVSAPDITVCGIDLNPARLRLLAKNLSENTSCRSIDLNRKGLIDDDGVSLAGMLEKNQGGLLKLECEGNNLGVQAAEKIGEALRKNDTLRSLNLESNNLTASGGDQKGIIKLADALQENKSLRVLMLSKNGITAQAGEYFARAIEANDSLTLVDLPGSGNDASPSVEQLRRIDAVVRRNRERLSGSAGTGDGGGGATQLEGGSVELGALGVRDRFRTYHES</sequence>
<evidence type="ECO:0000313" key="2">
    <source>
        <dbReference type="EMBL" id="CAK9028509.1"/>
    </source>
</evidence>
<dbReference type="PANTHER" id="PTHR24114:SF2">
    <property type="entry name" value="F-BOX DOMAIN-CONTAINING PROTEIN-RELATED"/>
    <property type="match status" value="1"/>
</dbReference>
<feature type="region of interest" description="Disordered" evidence="1">
    <location>
        <begin position="190"/>
        <end position="241"/>
    </location>
</feature>
<organism evidence="2 3">
    <name type="scientific">Durusdinium trenchii</name>
    <dbReference type="NCBI Taxonomy" id="1381693"/>
    <lineage>
        <taxon>Eukaryota</taxon>
        <taxon>Sar</taxon>
        <taxon>Alveolata</taxon>
        <taxon>Dinophyceae</taxon>
        <taxon>Suessiales</taxon>
        <taxon>Symbiodiniaceae</taxon>
        <taxon>Durusdinium</taxon>
    </lineage>
</organism>
<feature type="compositionally biased region" description="Gly residues" evidence="1">
    <location>
        <begin position="440"/>
        <end position="449"/>
    </location>
</feature>
<dbReference type="Proteomes" id="UP001642464">
    <property type="component" value="Unassembled WGS sequence"/>
</dbReference>
<feature type="region of interest" description="Disordered" evidence="1">
    <location>
        <begin position="433"/>
        <end position="454"/>
    </location>
</feature>
<dbReference type="InterPro" id="IPR032675">
    <property type="entry name" value="LRR_dom_sf"/>
</dbReference>
<dbReference type="SMART" id="SM00368">
    <property type="entry name" value="LRR_RI"/>
    <property type="match status" value="3"/>
</dbReference>
<evidence type="ECO:0000313" key="3">
    <source>
        <dbReference type="Proteomes" id="UP001642464"/>
    </source>
</evidence>
<accession>A0ABP0KRF5</accession>
<dbReference type="Gene3D" id="3.80.10.10">
    <property type="entry name" value="Ribonuclease Inhibitor"/>
    <property type="match status" value="2"/>
</dbReference>
<keyword evidence="3" id="KW-1185">Reference proteome</keyword>
<comment type="caution">
    <text evidence="2">The sequence shown here is derived from an EMBL/GenBank/DDBJ whole genome shotgun (WGS) entry which is preliminary data.</text>
</comment>
<dbReference type="PANTHER" id="PTHR24114">
    <property type="entry name" value="LEUCINE RICH REPEAT FAMILY PROTEIN"/>
    <property type="match status" value="1"/>
</dbReference>
<dbReference type="SUPFAM" id="SSF52047">
    <property type="entry name" value="RNI-like"/>
    <property type="match status" value="1"/>
</dbReference>
<dbReference type="EMBL" id="CAXAMM010012292">
    <property type="protein sequence ID" value="CAK9028509.1"/>
    <property type="molecule type" value="Genomic_DNA"/>
</dbReference>
<dbReference type="InterPro" id="IPR052394">
    <property type="entry name" value="LRR-containing"/>
</dbReference>
<gene>
    <name evidence="2" type="ORF">SCF082_LOCUS18394</name>
</gene>
<reference evidence="2 3" key="1">
    <citation type="submission" date="2024-02" db="EMBL/GenBank/DDBJ databases">
        <authorList>
            <person name="Chen Y."/>
            <person name="Shah S."/>
            <person name="Dougan E. K."/>
            <person name="Thang M."/>
            <person name="Chan C."/>
        </authorList>
    </citation>
    <scope>NUCLEOTIDE SEQUENCE [LARGE SCALE GENOMIC DNA]</scope>
</reference>
<protein>
    <submittedName>
        <fullName evidence="2">Nucleotide-binding oligomerization domain-containing protein 2 (Caspase recruitment domain-containing protein 15)</fullName>
    </submittedName>
</protein>
<proteinExistence type="predicted"/>
<name>A0ABP0KRF5_9DINO</name>